<accession>A0AAN8FN82</accession>
<evidence type="ECO:0000313" key="10">
    <source>
        <dbReference type="EMBL" id="KAK5979430.1"/>
    </source>
</evidence>
<keyword evidence="9" id="KW-0472">Membrane</keyword>
<dbReference type="Proteomes" id="UP001331761">
    <property type="component" value="Unassembled WGS sequence"/>
</dbReference>
<reference evidence="10 11" key="1">
    <citation type="submission" date="2019-10" db="EMBL/GenBank/DDBJ databases">
        <title>Assembly and Annotation for the nematode Trichostrongylus colubriformis.</title>
        <authorList>
            <person name="Martin J."/>
        </authorList>
    </citation>
    <scope>NUCLEOTIDE SEQUENCE [LARGE SCALE GENOMIC DNA]</scope>
    <source>
        <strain evidence="10">G859</strain>
        <tissue evidence="10">Whole worm</tissue>
    </source>
</reference>
<evidence type="ECO:0000256" key="3">
    <source>
        <dbReference type="ARBA" id="ARBA00022676"/>
    </source>
</evidence>
<keyword evidence="11" id="KW-1185">Reference proteome</keyword>
<dbReference type="GO" id="GO:0000139">
    <property type="term" value="C:Golgi membrane"/>
    <property type="evidence" value="ECO:0007669"/>
    <property type="project" value="UniProtKB-SubCell"/>
</dbReference>
<comment type="caution">
    <text evidence="10">The sequence shown here is derived from an EMBL/GenBank/DDBJ whole genome shotgun (WGS) entry which is preliminary data.</text>
</comment>
<evidence type="ECO:0000256" key="1">
    <source>
        <dbReference type="ARBA" id="ARBA00004323"/>
    </source>
</evidence>
<keyword evidence="3" id="KW-0328">Glycosyltransferase</keyword>
<evidence type="ECO:0000256" key="4">
    <source>
        <dbReference type="ARBA" id="ARBA00022679"/>
    </source>
</evidence>
<comment type="subcellular location">
    <subcellularLocation>
        <location evidence="1">Golgi apparatus membrane</location>
        <topology evidence="1">Single-pass type II membrane protein</topology>
    </subcellularLocation>
</comment>
<dbReference type="Pfam" id="PF01762">
    <property type="entry name" value="Galactosyl_T"/>
    <property type="match status" value="1"/>
</dbReference>
<evidence type="ECO:0000256" key="8">
    <source>
        <dbReference type="ARBA" id="ARBA00023034"/>
    </source>
</evidence>
<protein>
    <submittedName>
        <fullName evidence="10">Hexosyltransferase</fullName>
    </submittedName>
</protein>
<evidence type="ECO:0000313" key="11">
    <source>
        <dbReference type="Proteomes" id="UP001331761"/>
    </source>
</evidence>
<comment type="similarity">
    <text evidence="2">Belongs to the glycosyltransferase 31 family.</text>
</comment>
<dbReference type="GO" id="GO:0016758">
    <property type="term" value="F:hexosyltransferase activity"/>
    <property type="evidence" value="ECO:0007669"/>
    <property type="project" value="InterPro"/>
</dbReference>
<evidence type="ECO:0000256" key="6">
    <source>
        <dbReference type="ARBA" id="ARBA00022968"/>
    </source>
</evidence>
<evidence type="ECO:0000256" key="2">
    <source>
        <dbReference type="ARBA" id="ARBA00008661"/>
    </source>
</evidence>
<sequence length="134" mass="15314">MFFKMSGLFVKYIPISSYPEQYLPDYCNGPTYLMTPAALAALIEVVGMAKVFEVEDAFFTGVLARLAGVRVQNERGIWNRGKSSQPCINGQGTVISYPAHYASPKDLFREWMTIRSIRCRYPIEHFLLSFIMRD</sequence>
<evidence type="ECO:0000256" key="5">
    <source>
        <dbReference type="ARBA" id="ARBA00022692"/>
    </source>
</evidence>
<keyword evidence="7" id="KW-1133">Transmembrane helix</keyword>
<dbReference type="InterPro" id="IPR002659">
    <property type="entry name" value="Glyco_trans_31"/>
</dbReference>
<keyword evidence="5" id="KW-0812">Transmembrane</keyword>
<keyword evidence="4" id="KW-0808">Transferase</keyword>
<evidence type="ECO:0000256" key="9">
    <source>
        <dbReference type="ARBA" id="ARBA00023136"/>
    </source>
</evidence>
<name>A0AAN8FN82_TRICO</name>
<keyword evidence="6" id="KW-0735">Signal-anchor</keyword>
<proteinExistence type="inferred from homology"/>
<gene>
    <name evidence="10" type="ORF">GCK32_004382</name>
</gene>
<organism evidence="10 11">
    <name type="scientific">Trichostrongylus colubriformis</name>
    <name type="common">Black scour worm</name>
    <dbReference type="NCBI Taxonomy" id="6319"/>
    <lineage>
        <taxon>Eukaryota</taxon>
        <taxon>Metazoa</taxon>
        <taxon>Ecdysozoa</taxon>
        <taxon>Nematoda</taxon>
        <taxon>Chromadorea</taxon>
        <taxon>Rhabditida</taxon>
        <taxon>Rhabditina</taxon>
        <taxon>Rhabditomorpha</taxon>
        <taxon>Strongyloidea</taxon>
        <taxon>Trichostrongylidae</taxon>
        <taxon>Trichostrongylus</taxon>
    </lineage>
</organism>
<evidence type="ECO:0000256" key="7">
    <source>
        <dbReference type="ARBA" id="ARBA00022989"/>
    </source>
</evidence>
<keyword evidence="8" id="KW-0333">Golgi apparatus</keyword>
<dbReference type="EMBL" id="WIXE01008367">
    <property type="protein sequence ID" value="KAK5979430.1"/>
    <property type="molecule type" value="Genomic_DNA"/>
</dbReference>
<dbReference type="AlphaFoldDB" id="A0AAN8FN82"/>